<keyword evidence="2" id="KW-1133">Transmembrane helix</keyword>
<dbReference type="EMBL" id="CP142733">
    <property type="protein sequence ID" value="WUR04326.1"/>
    <property type="molecule type" value="Genomic_DNA"/>
</dbReference>
<feature type="compositionally biased region" description="Basic and acidic residues" evidence="1">
    <location>
        <begin position="332"/>
        <end position="357"/>
    </location>
</feature>
<dbReference type="GeneID" id="90542159"/>
<evidence type="ECO:0000256" key="1">
    <source>
        <dbReference type="SAM" id="MobiDB-lite"/>
    </source>
</evidence>
<evidence type="ECO:0000256" key="2">
    <source>
        <dbReference type="SAM" id="Phobius"/>
    </source>
</evidence>
<proteinExistence type="predicted"/>
<name>A0AAX4JEX0_9MICR</name>
<dbReference type="KEGG" id="vnx:VNE69_08083"/>
<sequence>MIPLFLYIYVTICTDPLFLVPKDDENVDLYISLKDVLTQEMYSTFLVTELLDEDIVDGVVSTYDKRSENGRKTKPYFFKPISSEEKQSVKKTLSDYRVIQCKETNLVDLFYSGNVILKTTFVLDAKKAYFIDVFNITKEPICFFYSTSEKIRFDRLNRLYEIIWLGFYSPPTIEKNVSVPSLYRDNLFILNQFINLKDDLEIINRDLQSKIVFEQKEKNFDDYDCMLSITNDNEINCPIATDNFTEIKNFVKDNSARNRDLKHCNGIKYTENNNNKILNTIDISTDKDLNFFERNSRSVNSNAKEPVKVVMPDIAFSPERVENINFSGEKNFTNEDKKDVKEKEKNNDKNKDEKNKLENEKSHVKQFLLGFFFFKVVLIVYYKLLRSNKKIF</sequence>
<keyword evidence="4" id="KW-1185">Reference proteome</keyword>
<organism evidence="3 4">
    <name type="scientific">Vairimorpha necatrix</name>
    <dbReference type="NCBI Taxonomy" id="6039"/>
    <lineage>
        <taxon>Eukaryota</taxon>
        <taxon>Fungi</taxon>
        <taxon>Fungi incertae sedis</taxon>
        <taxon>Microsporidia</taxon>
        <taxon>Nosematidae</taxon>
        <taxon>Vairimorpha</taxon>
    </lineage>
</organism>
<dbReference type="Proteomes" id="UP001334084">
    <property type="component" value="Chromosome 8"/>
</dbReference>
<dbReference type="RefSeq" id="XP_065330471.1">
    <property type="nucleotide sequence ID" value="XM_065474399.1"/>
</dbReference>
<evidence type="ECO:0000313" key="4">
    <source>
        <dbReference type="Proteomes" id="UP001334084"/>
    </source>
</evidence>
<feature type="region of interest" description="Disordered" evidence="1">
    <location>
        <begin position="327"/>
        <end position="357"/>
    </location>
</feature>
<keyword evidence="2" id="KW-0812">Transmembrane</keyword>
<protein>
    <submittedName>
        <fullName evidence="3">SP-containing membrane protein</fullName>
    </submittedName>
</protein>
<evidence type="ECO:0000313" key="3">
    <source>
        <dbReference type="EMBL" id="WUR04326.1"/>
    </source>
</evidence>
<reference evidence="3" key="1">
    <citation type="journal article" date="2024" name="BMC Genomics">
        <title>Functional annotation of a divergent genome using sequence and structure-based similarity.</title>
        <authorList>
            <person name="Svedberg D."/>
            <person name="Winiger R.R."/>
            <person name="Berg A."/>
            <person name="Sharma H."/>
            <person name="Tellgren-Roth C."/>
            <person name="Debrunner-Vossbrinck B.A."/>
            <person name="Vossbrinck C.R."/>
            <person name="Barandun J."/>
        </authorList>
    </citation>
    <scope>NUCLEOTIDE SEQUENCE</scope>
    <source>
        <strain evidence="3">Illinois isolate</strain>
    </source>
</reference>
<feature type="transmembrane region" description="Helical" evidence="2">
    <location>
        <begin position="367"/>
        <end position="385"/>
    </location>
</feature>
<accession>A0AAX4JEX0</accession>
<keyword evidence="2" id="KW-0472">Membrane</keyword>
<gene>
    <name evidence="3" type="ORF">VNE69_08083</name>
</gene>
<dbReference type="AlphaFoldDB" id="A0AAX4JEX0"/>